<proteinExistence type="predicted"/>
<evidence type="ECO:0000313" key="1">
    <source>
        <dbReference type="EnsemblPlants" id="AET2Gv21244000.21"/>
    </source>
</evidence>
<dbReference type="AlphaFoldDB" id="A0A453DHN1"/>
<reference evidence="2" key="2">
    <citation type="journal article" date="2017" name="Nat. Plants">
        <title>The Aegilops tauschii genome reveals multiple impacts of transposons.</title>
        <authorList>
            <person name="Zhao G."/>
            <person name="Zou C."/>
            <person name="Li K."/>
            <person name="Wang K."/>
            <person name="Li T."/>
            <person name="Gao L."/>
            <person name="Zhang X."/>
            <person name="Wang H."/>
            <person name="Yang Z."/>
            <person name="Liu X."/>
            <person name="Jiang W."/>
            <person name="Mao L."/>
            <person name="Kong X."/>
            <person name="Jiao Y."/>
            <person name="Jia J."/>
        </authorList>
    </citation>
    <scope>NUCLEOTIDE SEQUENCE [LARGE SCALE GENOMIC DNA]</scope>
    <source>
        <strain evidence="2">cv. AL8/78</strain>
    </source>
</reference>
<reference evidence="1" key="4">
    <citation type="submission" date="2019-03" db="UniProtKB">
        <authorList>
            <consortium name="EnsemblPlants"/>
        </authorList>
    </citation>
    <scope>IDENTIFICATION</scope>
</reference>
<dbReference type="Proteomes" id="UP000015105">
    <property type="component" value="Chromosome 2D"/>
</dbReference>
<protein>
    <submittedName>
        <fullName evidence="1">Uncharacterized protein</fullName>
    </submittedName>
</protein>
<dbReference type="EnsemblPlants" id="AET2Gv21244000.21">
    <property type="protein sequence ID" value="AET2Gv21244000.21"/>
    <property type="gene ID" value="AET2Gv21244000"/>
</dbReference>
<accession>A0A453DHN1</accession>
<evidence type="ECO:0000313" key="2">
    <source>
        <dbReference type="Proteomes" id="UP000015105"/>
    </source>
</evidence>
<sequence length="75" mass="8135">MYLFRSQSGPASSCTKVLRSVVQSSSEMSHDTGAGLLLVQSDLTKVIICKTISFASTLDERPLHSWSNNACSAER</sequence>
<reference evidence="2" key="1">
    <citation type="journal article" date="2014" name="Science">
        <title>Ancient hybridizations among the ancestral genomes of bread wheat.</title>
        <authorList>
            <consortium name="International Wheat Genome Sequencing Consortium,"/>
            <person name="Marcussen T."/>
            <person name="Sandve S.R."/>
            <person name="Heier L."/>
            <person name="Spannagl M."/>
            <person name="Pfeifer M."/>
            <person name="Jakobsen K.S."/>
            <person name="Wulff B.B."/>
            <person name="Steuernagel B."/>
            <person name="Mayer K.F."/>
            <person name="Olsen O.A."/>
        </authorList>
    </citation>
    <scope>NUCLEOTIDE SEQUENCE [LARGE SCALE GENOMIC DNA]</scope>
    <source>
        <strain evidence="2">cv. AL8/78</strain>
    </source>
</reference>
<name>A0A453DHN1_AEGTS</name>
<reference evidence="1" key="5">
    <citation type="journal article" date="2021" name="G3 (Bethesda)">
        <title>Aegilops tauschii genome assembly Aet v5.0 features greater sequence contiguity and improved annotation.</title>
        <authorList>
            <person name="Wang L."/>
            <person name="Zhu T."/>
            <person name="Rodriguez J.C."/>
            <person name="Deal K.R."/>
            <person name="Dubcovsky J."/>
            <person name="McGuire P.E."/>
            <person name="Lux T."/>
            <person name="Spannagl M."/>
            <person name="Mayer K.F.X."/>
            <person name="Baldrich P."/>
            <person name="Meyers B.C."/>
            <person name="Huo N."/>
            <person name="Gu Y.Q."/>
            <person name="Zhou H."/>
            <person name="Devos K.M."/>
            <person name="Bennetzen J.L."/>
            <person name="Unver T."/>
            <person name="Budak H."/>
            <person name="Gulick P.J."/>
            <person name="Galiba G."/>
            <person name="Kalapos B."/>
            <person name="Nelson D.R."/>
            <person name="Li P."/>
            <person name="You F.M."/>
            <person name="Luo M.C."/>
            <person name="Dvorak J."/>
        </authorList>
    </citation>
    <scope>NUCLEOTIDE SEQUENCE [LARGE SCALE GENOMIC DNA]</scope>
    <source>
        <strain evidence="1">cv. AL8/78</strain>
    </source>
</reference>
<keyword evidence="2" id="KW-1185">Reference proteome</keyword>
<organism evidence="1 2">
    <name type="scientific">Aegilops tauschii subsp. strangulata</name>
    <name type="common">Goatgrass</name>
    <dbReference type="NCBI Taxonomy" id="200361"/>
    <lineage>
        <taxon>Eukaryota</taxon>
        <taxon>Viridiplantae</taxon>
        <taxon>Streptophyta</taxon>
        <taxon>Embryophyta</taxon>
        <taxon>Tracheophyta</taxon>
        <taxon>Spermatophyta</taxon>
        <taxon>Magnoliopsida</taxon>
        <taxon>Liliopsida</taxon>
        <taxon>Poales</taxon>
        <taxon>Poaceae</taxon>
        <taxon>BOP clade</taxon>
        <taxon>Pooideae</taxon>
        <taxon>Triticodae</taxon>
        <taxon>Triticeae</taxon>
        <taxon>Triticinae</taxon>
        <taxon>Aegilops</taxon>
    </lineage>
</organism>
<reference evidence="1" key="3">
    <citation type="journal article" date="2017" name="Nature">
        <title>Genome sequence of the progenitor of the wheat D genome Aegilops tauschii.</title>
        <authorList>
            <person name="Luo M.C."/>
            <person name="Gu Y.Q."/>
            <person name="Puiu D."/>
            <person name="Wang H."/>
            <person name="Twardziok S.O."/>
            <person name="Deal K.R."/>
            <person name="Huo N."/>
            <person name="Zhu T."/>
            <person name="Wang L."/>
            <person name="Wang Y."/>
            <person name="McGuire P.E."/>
            <person name="Liu S."/>
            <person name="Long H."/>
            <person name="Ramasamy R.K."/>
            <person name="Rodriguez J.C."/>
            <person name="Van S.L."/>
            <person name="Yuan L."/>
            <person name="Wang Z."/>
            <person name="Xia Z."/>
            <person name="Xiao L."/>
            <person name="Anderson O.D."/>
            <person name="Ouyang S."/>
            <person name="Liang Y."/>
            <person name="Zimin A.V."/>
            <person name="Pertea G."/>
            <person name="Qi P."/>
            <person name="Bennetzen J.L."/>
            <person name="Dai X."/>
            <person name="Dawson M.W."/>
            <person name="Muller H.G."/>
            <person name="Kugler K."/>
            <person name="Rivarola-Duarte L."/>
            <person name="Spannagl M."/>
            <person name="Mayer K.F.X."/>
            <person name="Lu F.H."/>
            <person name="Bevan M.W."/>
            <person name="Leroy P."/>
            <person name="Li P."/>
            <person name="You F.M."/>
            <person name="Sun Q."/>
            <person name="Liu Z."/>
            <person name="Lyons E."/>
            <person name="Wicker T."/>
            <person name="Salzberg S.L."/>
            <person name="Devos K.M."/>
            <person name="Dvorak J."/>
        </authorList>
    </citation>
    <scope>NUCLEOTIDE SEQUENCE [LARGE SCALE GENOMIC DNA]</scope>
    <source>
        <strain evidence="1">cv. AL8/78</strain>
    </source>
</reference>
<dbReference type="Gramene" id="AET2Gv21244000.21">
    <property type="protein sequence ID" value="AET2Gv21244000.21"/>
    <property type="gene ID" value="AET2Gv21244000"/>
</dbReference>